<keyword evidence="2" id="KW-0813">Transport</keyword>
<dbReference type="Proteomes" id="UP001497623">
    <property type="component" value="Unassembled WGS sequence"/>
</dbReference>
<evidence type="ECO:0000259" key="13">
    <source>
        <dbReference type="Pfam" id="PF00520"/>
    </source>
</evidence>
<evidence type="ECO:0000256" key="11">
    <source>
        <dbReference type="ARBA" id="ARBA00023303"/>
    </source>
</evidence>
<dbReference type="GO" id="GO:0005891">
    <property type="term" value="C:voltage-gated calcium channel complex"/>
    <property type="evidence" value="ECO:0007669"/>
    <property type="project" value="TreeGrafter"/>
</dbReference>
<evidence type="ECO:0000256" key="2">
    <source>
        <dbReference type="ARBA" id="ARBA00022448"/>
    </source>
</evidence>
<keyword evidence="8 12" id="KW-1133">Transmembrane helix</keyword>
<dbReference type="AlphaFoldDB" id="A0AAV2PK13"/>
<evidence type="ECO:0000256" key="6">
    <source>
        <dbReference type="ARBA" id="ARBA00022837"/>
    </source>
</evidence>
<evidence type="ECO:0000256" key="8">
    <source>
        <dbReference type="ARBA" id="ARBA00022989"/>
    </source>
</evidence>
<name>A0AAV2PK13_MEGNR</name>
<keyword evidence="6" id="KW-0106">Calcium</keyword>
<evidence type="ECO:0000256" key="1">
    <source>
        <dbReference type="ARBA" id="ARBA00004141"/>
    </source>
</evidence>
<evidence type="ECO:0000256" key="5">
    <source>
        <dbReference type="ARBA" id="ARBA00022692"/>
    </source>
</evidence>
<keyword evidence="9" id="KW-0406">Ion transport</keyword>
<keyword evidence="10 12" id="KW-0472">Membrane</keyword>
<keyword evidence="11" id="KW-0407">Ion channel</keyword>
<evidence type="ECO:0000256" key="10">
    <source>
        <dbReference type="ARBA" id="ARBA00023136"/>
    </source>
</evidence>
<dbReference type="InterPro" id="IPR005821">
    <property type="entry name" value="Ion_trans_dom"/>
</dbReference>
<keyword evidence="5 12" id="KW-0812">Transmembrane</keyword>
<dbReference type="Gene3D" id="1.20.120.350">
    <property type="entry name" value="Voltage-gated potassium channels. Chain C"/>
    <property type="match status" value="1"/>
</dbReference>
<dbReference type="EMBL" id="CAXKWB010000119">
    <property type="protein sequence ID" value="CAL4059399.1"/>
    <property type="molecule type" value="Genomic_DNA"/>
</dbReference>
<feature type="domain" description="Ion transport" evidence="13">
    <location>
        <begin position="1"/>
        <end position="103"/>
    </location>
</feature>
<dbReference type="InterPro" id="IPR050599">
    <property type="entry name" value="VDCC_alpha-1_subunit"/>
</dbReference>
<protein>
    <recommendedName>
        <fullName evidence="13">Ion transport domain-containing protein</fullName>
    </recommendedName>
</protein>
<evidence type="ECO:0000313" key="14">
    <source>
        <dbReference type="EMBL" id="CAL4059399.1"/>
    </source>
</evidence>
<organism evidence="14 15">
    <name type="scientific">Meganyctiphanes norvegica</name>
    <name type="common">Northern krill</name>
    <name type="synonym">Thysanopoda norvegica</name>
    <dbReference type="NCBI Taxonomy" id="48144"/>
    <lineage>
        <taxon>Eukaryota</taxon>
        <taxon>Metazoa</taxon>
        <taxon>Ecdysozoa</taxon>
        <taxon>Arthropoda</taxon>
        <taxon>Crustacea</taxon>
        <taxon>Multicrustacea</taxon>
        <taxon>Malacostraca</taxon>
        <taxon>Eumalacostraca</taxon>
        <taxon>Eucarida</taxon>
        <taxon>Euphausiacea</taxon>
        <taxon>Euphausiidae</taxon>
        <taxon>Meganyctiphanes</taxon>
    </lineage>
</organism>
<sequence>MLVILVNCVTLGMYQPCVDEVCSTNRCKILQVMDDAIYIFFAVEMTIKLVAMGWKGKGAYMADSWNRLDFFIVAAGGAEYFLVMENMNLSAIRTIRVLRPLRA</sequence>
<comment type="subcellular location">
    <subcellularLocation>
        <location evidence="1">Membrane</location>
        <topology evidence="1">Multi-pass membrane protein</topology>
    </subcellularLocation>
</comment>
<keyword evidence="15" id="KW-1185">Reference proteome</keyword>
<accession>A0AAV2PK13</accession>
<dbReference type="GO" id="GO:0098703">
    <property type="term" value="P:calcium ion import across plasma membrane"/>
    <property type="evidence" value="ECO:0007669"/>
    <property type="project" value="TreeGrafter"/>
</dbReference>
<keyword evidence="7" id="KW-0851">Voltage-gated channel</keyword>
<proteinExistence type="predicted"/>
<dbReference type="PANTHER" id="PTHR45628">
    <property type="entry name" value="VOLTAGE-DEPENDENT CALCIUM CHANNEL TYPE A SUBUNIT ALPHA-1"/>
    <property type="match status" value="1"/>
</dbReference>
<dbReference type="InterPro" id="IPR027359">
    <property type="entry name" value="Volt_channel_dom_sf"/>
</dbReference>
<gene>
    <name evidence="14" type="ORF">MNOR_LOCUS521</name>
</gene>
<evidence type="ECO:0000256" key="3">
    <source>
        <dbReference type="ARBA" id="ARBA00022568"/>
    </source>
</evidence>
<evidence type="ECO:0000256" key="7">
    <source>
        <dbReference type="ARBA" id="ARBA00022882"/>
    </source>
</evidence>
<evidence type="ECO:0000313" key="15">
    <source>
        <dbReference type="Proteomes" id="UP001497623"/>
    </source>
</evidence>
<keyword evidence="3" id="KW-0109">Calcium transport</keyword>
<dbReference type="GO" id="GO:0008331">
    <property type="term" value="F:high voltage-gated calcium channel activity"/>
    <property type="evidence" value="ECO:0007669"/>
    <property type="project" value="TreeGrafter"/>
</dbReference>
<dbReference type="Pfam" id="PF00520">
    <property type="entry name" value="Ion_trans"/>
    <property type="match status" value="1"/>
</dbReference>
<evidence type="ECO:0000256" key="4">
    <source>
        <dbReference type="ARBA" id="ARBA00022673"/>
    </source>
</evidence>
<feature type="non-terminal residue" evidence="14">
    <location>
        <position position="103"/>
    </location>
</feature>
<evidence type="ECO:0000256" key="9">
    <source>
        <dbReference type="ARBA" id="ARBA00023065"/>
    </source>
</evidence>
<keyword evidence="4" id="KW-0107">Calcium channel</keyword>
<dbReference type="SUPFAM" id="SSF81324">
    <property type="entry name" value="Voltage-gated potassium channels"/>
    <property type="match status" value="1"/>
</dbReference>
<comment type="caution">
    <text evidence="14">The sequence shown here is derived from an EMBL/GenBank/DDBJ whole genome shotgun (WGS) entry which is preliminary data.</text>
</comment>
<reference evidence="14 15" key="1">
    <citation type="submission" date="2024-05" db="EMBL/GenBank/DDBJ databases">
        <authorList>
            <person name="Wallberg A."/>
        </authorList>
    </citation>
    <scope>NUCLEOTIDE SEQUENCE [LARGE SCALE GENOMIC DNA]</scope>
</reference>
<dbReference type="PANTHER" id="PTHR45628:SF22">
    <property type="entry name" value="VOLTAGE-DEPENDENT T-TYPE CALCIUM CHANNEL SUBUNIT ALPHA"/>
    <property type="match status" value="1"/>
</dbReference>
<feature type="transmembrane region" description="Helical" evidence="12">
    <location>
        <begin position="36"/>
        <end position="54"/>
    </location>
</feature>
<feature type="transmembrane region" description="Helical" evidence="12">
    <location>
        <begin position="66"/>
        <end position="83"/>
    </location>
</feature>
<evidence type="ECO:0000256" key="12">
    <source>
        <dbReference type="SAM" id="Phobius"/>
    </source>
</evidence>